<evidence type="ECO:0000259" key="10">
    <source>
        <dbReference type="SMART" id="SM00822"/>
    </source>
</evidence>
<dbReference type="InterPro" id="IPR036291">
    <property type="entry name" value="NAD(P)-bd_dom_sf"/>
</dbReference>
<dbReference type="STRING" id="1912961.BU204_32960"/>
<evidence type="ECO:0000256" key="7">
    <source>
        <dbReference type="ARBA" id="ARBA00067530"/>
    </source>
</evidence>
<dbReference type="AlphaFoldDB" id="A0A1Q8C5E6"/>
<evidence type="ECO:0000256" key="2">
    <source>
        <dbReference type="ARBA" id="ARBA00006484"/>
    </source>
</evidence>
<dbReference type="FunFam" id="3.40.50.720:FF:000160">
    <property type="entry name" value="2,3-dihydro-2,3-dihydroxybenzoate dehydrogenase"/>
    <property type="match status" value="1"/>
</dbReference>
<dbReference type="Proteomes" id="UP000185596">
    <property type="component" value="Unassembled WGS sequence"/>
</dbReference>
<dbReference type="GO" id="GO:0019290">
    <property type="term" value="P:siderophore biosynthetic process"/>
    <property type="evidence" value="ECO:0007669"/>
    <property type="project" value="InterPro"/>
</dbReference>
<evidence type="ECO:0000256" key="6">
    <source>
        <dbReference type="ARBA" id="ARBA00066334"/>
    </source>
</evidence>
<dbReference type="PROSITE" id="PS00061">
    <property type="entry name" value="ADH_SHORT"/>
    <property type="match status" value="1"/>
</dbReference>
<evidence type="ECO:0000313" key="12">
    <source>
        <dbReference type="Proteomes" id="UP000185596"/>
    </source>
</evidence>
<gene>
    <name evidence="11" type="ORF">BU204_32960</name>
</gene>
<accession>A0A1Q8C5E6</accession>
<dbReference type="EMBL" id="MSIE01000085">
    <property type="protein sequence ID" value="OLF09582.1"/>
    <property type="molecule type" value="Genomic_DNA"/>
</dbReference>
<dbReference type="NCBIfam" id="TIGR04316">
    <property type="entry name" value="dhbA_paeA"/>
    <property type="match status" value="1"/>
</dbReference>
<dbReference type="EC" id="1.3.1.28" evidence="6 8"/>
<dbReference type="GO" id="GO:0008667">
    <property type="term" value="F:2,3-dihydro-2,3-dihydroxybenzoate dehydrogenase activity"/>
    <property type="evidence" value="ECO:0007669"/>
    <property type="project" value="UniProtKB-UniRule"/>
</dbReference>
<dbReference type="OrthoDB" id="9803333at2"/>
<dbReference type="InterPro" id="IPR057326">
    <property type="entry name" value="KR_dom"/>
</dbReference>
<comment type="pathway">
    <text evidence="1">Siderophore biosynthesis.</text>
</comment>
<dbReference type="PRINTS" id="PR01397">
    <property type="entry name" value="DHBDHDRGNASE"/>
</dbReference>
<dbReference type="PANTHER" id="PTHR42760:SF115">
    <property type="entry name" value="3-OXOACYL-[ACYL-CARRIER-PROTEIN] REDUCTASE FABG"/>
    <property type="match status" value="1"/>
</dbReference>
<comment type="catalytic activity">
    <reaction evidence="5">
        <text>(2S,3S)-2,3-dihydroxy-2,3-dihydrobenzoate + NAD(+) = 2,3-dihydroxybenzoate + NADH + H(+)</text>
        <dbReference type="Rhea" id="RHEA:23824"/>
        <dbReference type="ChEBI" id="CHEBI:15378"/>
        <dbReference type="ChEBI" id="CHEBI:36654"/>
        <dbReference type="ChEBI" id="CHEBI:57540"/>
        <dbReference type="ChEBI" id="CHEBI:57945"/>
        <dbReference type="ChEBI" id="CHEBI:58764"/>
        <dbReference type="EC" id="1.3.1.28"/>
    </reaction>
</comment>
<dbReference type="SMART" id="SM00822">
    <property type="entry name" value="PKS_KR"/>
    <property type="match status" value="1"/>
</dbReference>
<evidence type="ECO:0000256" key="8">
    <source>
        <dbReference type="NCBIfam" id="TIGR04316"/>
    </source>
</evidence>
<evidence type="ECO:0000256" key="9">
    <source>
        <dbReference type="RuleBase" id="RU000363"/>
    </source>
</evidence>
<dbReference type="Gene3D" id="3.40.50.720">
    <property type="entry name" value="NAD(P)-binding Rossmann-like Domain"/>
    <property type="match status" value="1"/>
</dbReference>
<keyword evidence="4" id="KW-0520">NAD</keyword>
<comment type="caution">
    <text evidence="11">The sequence shown here is derived from an EMBL/GenBank/DDBJ whole genome shotgun (WGS) entry which is preliminary data.</text>
</comment>
<evidence type="ECO:0000256" key="3">
    <source>
        <dbReference type="ARBA" id="ARBA00023002"/>
    </source>
</evidence>
<proteinExistence type="inferred from homology"/>
<dbReference type="InterPro" id="IPR020904">
    <property type="entry name" value="Sc_DH/Rdtase_CS"/>
</dbReference>
<comment type="similarity">
    <text evidence="2 9">Belongs to the short-chain dehydrogenases/reductases (SDR) family.</text>
</comment>
<dbReference type="Pfam" id="PF00106">
    <property type="entry name" value="adh_short"/>
    <property type="match status" value="1"/>
</dbReference>
<organism evidence="11 12">
    <name type="scientific">Actinophytocola xanthii</name>
    <dbReference type="NCBI Taxonomy" id="1912961"/>
    <lineage>
        <taxon>Bacteria</taxon>
        <taxon>Bacillati</taxon>
        <taxon>Actinomycetota</taxon>
        <taxon>Actinomycetes</taxon>
        <taxon>Pseudonocardiales</taxon>
        <taxon>Pseudonocardiaceae</taxon>
    </lineage>
</organism>
<dbReference type="PRINTS" id="PR00080">
    <property type="entry name" value="SDRFAMILY"/>
</dbReference>
<dbReference type="SUPFAM" id="SSF51735">
    <property type="entry name" value="NAD(P)-binding Rossmann-fold domains"/>
    <property type="match status" value="1"/>
</dbReference>
<keyword evidence="3" id="KW-0560">Oxidoreductase</keyword>
<dbReference type="RefSeq" id="WP_075129717.1">
    <property type="nucleotide sequence ID" value="NZ_MSIE01000085.1"/>
</dbReference>
<feature type="domain" description="Ketoreductase" evidence="10">
    <location>
        <begin position="9"/>
        <end position="188"/>
    </location>
</feature>
<dbReference type="NCBIfam" id="NF006074">
    <property type="entry name" value="PRK08220.1"/>
    <property type="match status" value="1"/>
</dbReference>
<dbReference type="InterPro" id="IPR003560">
    <property type="entry name" value="DHB_DH"/>
</dbReference>
<evidence type="ECO:0000256" key="5">
    <source>
        <dbReference type="ARBA" id="ARBA00052874"/>
    </source>
</evidence>
<dbReference type="GO" id="GO:0016616">
    <property type="term" value="F:oxidoreductase activity, acting on the CH-OH group of donors, NAD or NADP as acceptor"/>
    <property type="evidence" value="ECO:0007669"/>
    <property type="project" value="UniProtKB-ARBA"/>
</dbReference>
<dbReference type="PANTHER" id="PTHR42760">
    <property type="entry name" value="SHORT-CHAIN DEHYDROGENASES/REDUCTASES FAMILY MEMBER"/>
    <property type="match status" value="1"/>
</dbReference>
<sequence length="258" mass="26228">MRELGIAGKVALVTGAAQGIGAAVSEALCTNGVTVAGVDVNGEALRRLATRLPGRLLAFPADVRDADAVEKVVATVEAALGPVGILVNAAGVLRTGPVVELSDSDWRAVFAVNADGVFHVSRAVARRMVRRRSGAIVTVASNAAGVPRVDMAAYAASKAATVAFTKCLGLELASHGIRCNVVSPGSTDTPMQRSMWDGADGARAVVAGSPEAFRVGIPLGRLARPEQVADAVVFLASELAGHITMHDLYVDGGAALGG</sequence>
<keyword evidence="12" id="KW-1185">Reference proteome</keyword>
<protein>
    <recommendedName>
        <fullName evidence="7 8">2,3-dihydro-2,3-dihydroxybenzoate dehydrogenase</fullName>
        <ecNumber evidence="6 8">1.3.1.28</ecNumber>
    </recommendedName>
</protein>
<reference evidence="11 12" key="1">
    <citation type="submission" date="2016-12" db="EMBL/GenBank/DDBJ databases">
        <title>The draft genome sequence of Actinophytocola sp. 11-183.</title>
        <authorList>
            <person name="Wang W."/>
            <person name="Yuan L."/>
        </authorList>
    </citation>
    <scope>NUCLEOTIDE SEQUENCE [LARGE SCALE GENOMIC DNA]</scope>
    <source>
        <strain evidence="11 12">11-183</strain>
    </source>
</reference>
<evidence type="ECO:0000256" key="4">
    <source>
        <dbReference type="ARBA" id="ARBA00023027"/>
    </source>
</evidence>
<evidence type="ECO:0000313" key="11">
    <source>
        <dbReference type="EMBL" id="OLF09582.1"/>
    </source>
</evidence>
<evidence type="ECO:0000256" key="1">
    <source>
        <dbReference type="ARBA" id="ARBA00004924"/>
    </source>
</evidence>
<name>A0A1Q8C5E6_9PSEU</name>
<dbReference type="InterPro" id="IPR002347">
    <property type="entry name" value="SDR_fam"/>
</dbReference>